<dbReference type="PANTHER" id="PTHR10121">
    <property type="entry name" value="COATOMER SUBUNIT DELTA"/>
    <property type="match status" value="1"/>
</dbReference>
<dbReference type="InterPro" id="IPR011012">
    <property type="entry name" value="Longin-like_dom_sf"/>
</dbReference>
<dbReference type="FunFam" id="2.60.40.1170:FF:000007">
    <property type="entry name" value="Coatomer subunit delta"/>
    <property type="match status" value="1"/>
</dbReference>
<comment type="subcellular location">
    <subcellularLocation>
        <location evidence="11">Cytoplasm</location>
    </subcellularLocation>
    <subcellularLocation>
        <location evidence="1 11">Golgi apparatus membrane</location>
        <topology evidence="1 11">Peripheral membrane protein</topology>
        <orientation evidence="1 11">Cytoplasmic side</orientation>
    </subcellularLocation>
    <subcellularLocation>
        <location evidence="11">Cytoplasmic vesicle</location>
        <location evidence="11">COPI-coated vesicle membrane</location>
        <topology evidence="11">Peripheral membrane protein</topology>
        <orientation evidence="11">Cytoplasmic side</orientation>
    </subcellularLocation>
</comment>
<comment type="caution">
    <text evidence="14">The sequence shown here is derived from an EMBL/GenBank/DDBJ whole genome shotgun (WGS) entry which is preliminary data.</text>
</comment>
<dbReference type="SUPFAM" id="SSF64356">
    <property type="entry name" value="SNARE-like"/>
    <property type="match status" value="1"/>
</dbReference>
<dbReference type="AlphaFoldDB" id="A0AAV7XLR0"/>
<evidence type="ECO:0000256" key="4">
    <source>
        <dbReference type="ARBA" id="ARBA00022448"/>
    </source>
</evidence>
<evidence type="ECO:0000256" key="1">
    <source>
        <dbReference type="ARBA" id="ARBA00004255"/>
    </source>
</evidence>
<name>A0AAV7XLR0_9NEOP</name>
<keyword evidence="4 11" id="KW-0813">Transport</keyword>
<dbReference type="PROSITE" id="PS51072">
    <property type="entry name" value="MHD"/>
    <property type="match status" value="1"/>
</dbReference>
<evidence type="ECO:0000256" key="11">
    <source>
        <dbReference type="RuleBase" id="RU366052"/>
    </source>
</evidence>
<keyword evidence="5 11" id="KW-0963">Cytoplasm</keyword>
<dbReference type="GO" id="GO:0030126">
    <property type="term" value="C:COPI vesicle coat"/>
    <property type="evidence" value="ECO:0007669"/>
    <property type="project" value="UniProtKB-UniRule"/>
</dbReference>
<evidence type="ECO:0000256" key="6">
    <source>
        <dbReference type="ARBA" id="ARBA00022892"/>
    </source>
</evidence>
<dbReference type="InterPro" id="IPR028565">
    <property type="entry name" value="MHD"/>
</dbReference>
<evidence type="ECO:0000313" key="15">
    <source>
        <dbReference type="Proteomes" id="UP001075354"/>
    </source>
</evidence>
<evidence type="ECO:0000256" key="3">
    <source>
        <dbReference type="ARBA" id="ARBA00011775"/>
    </source>
</evidence>
<dbReference type="PANTHER" id="PTHR10121:SF0">
    <property type="entry name" value="COATOMER SUBUNIT DELTA"/>
    <property type="match status" value="1"/>
</dbReference>
<sequence>MKSVVISCCFQCRLVHCQLRGTHCVPTSCRTRRCFSIKAIRFLSVCTMVLIAAAVCTKAGKVIFSRQFVEMTKARIEGLLSAFPKLMSSGKQHTFVETESVRYVYQPLDRLYMLLITTKASNILEDLETLRLFSRVIPEYCHSMDEAEILDNSFNLIFAFDEIVALGYRESVNLAQIRTFVEMDSHEEKVYQAVRQTQEREAKNKMREKAKELHRQKMENAKRGIKGTGSFGGSGGFGANNSLSAIGGGSNFKSGPESSSVSSDVPRSSYTPLSKPSMPTKAMKLTNKGRDVESFVESLKSEGENVAAAANKTSSSTQKISAPPPENTDVIHLRLEERMVVEVGRDGGVRNLEVQGLASLRISDEKFGRVRICVDNKDQRGIQLQTHPNVDKELFKIKSQIGMKNPAKPFPISTDVGVLKWRFHSTDESSVPLSINCWPSENGQGGCDVNIEYELEHTHLELNEVCITIPLPIGCNPVVAECDGEYNHDSRKNVLTWSMPILDASNKSGSMEFAAPNSNPDDFFPLQVNFVSKQSYAHLKITEVLNVDDDSPAKFSSDTGLFTSKYEIV</sequence>
<dbReference type="SUPFAM" id="SSF49447">
    <property type="entry name" value="Second domain of Mu2 adaptin subunit (ap50) of ap2 adaptor"/>
    <property type="match status" value="1"/>
</dbReference>
<comment type="similarity">
    <text evidence="2 11">Belongs to the adaptor complexes medium subunit family. Delta-COP subfamily.</text>
</comment>
<evidence type="ECO:0000256" key="12">
    <source>
        <dbReference type="SAM" id="MobiDB-lite"/>
    </source>
</evidence>
<dbReference type="FunFam" id="3.30.450.60:FF:000003">
    <property type="entry name" value="Coatomer subunit delta"/>
    <property type="match status" value="1"/>
</dbReference>
<gene>
    <name evidence="14" type="ORF">ONE63_011047</name>
</gene>
<feature type="region of interest" description="Disordered" evidence="12">
    <location>
        <begin position="248"/>
        <end position="287"/>
    </location>
</feature>
<evidence type="ECO:0000256" key="2">
    <source>
        <dbReference type="ARBA" id="ARBA00010516"/>
    </source>
</evidence>
<feature type="compositionally biased region" description="Low complexity" evidence="12">
    <location>
        <begin position="254"/>
        <end position="269"/>
    </location>
</feature>
<evidence type="ECO:0000259" key="13">
    <source>
        <dbReference type="PROSITE" id="PS51072"/>
    </source>
</evidence>
<feature type="domain" description="MHD" evidence="13">
    <location>
        <begin position="328"/>
        <end position="569"/>
    </location>
</feature>
<dbReference type="GO" id="GO:0006890">
    <property type="term" value="P:retrograde vesicle-mediated transport, Golgi to endoplasmic reticulum"/>
    <property type="evidence" value="ECO:0007669"/>
    <property type="project" value="UniProtKB-UniRule"/>
</dbReference>
<comment type="function">
    <text evidence="11">The coatomer is a cytosolic protein complex that binds to dilysine motifs and reversibly associates with Golgi non-clathrin-coated vesicles, which further mediate biosynthetic protein transport from the ER, via the Golgi up to the trans Golgi network.</text>
</comment>
<evidence type="ECO:0000256" key="10">
    <source>
        <dbReference type="ARBA" id="ARBA00023329"/>
    </source>
</evidence>
<reference evidence="14" key="1">
    <citation type="submission" date="2022-12" db="EMBL/GenBank/DDBJ databases">
        <title>Chromosome-level genome assembly of the bean flower thrips Megalurothrips usitatus.</title>
        <authorList>
            <person name="Ma L."/>
            <person name="Liu Q."/>
            <person name="Li H."/>
            <person name="Cai W."/>
        </authorList>
    </citation>
    <scope>NUCLEOTIDE SEQUENCE</scope>
    <source>
        <strain evidence="14">Cailab_2022a</strain>
    </source>
</reference>
<comment type="subunit">
    <text evidence="3 11">Oligomeric complex that consists of at least the alpha, beta, beta', gamma, delta, epsilon and zeta subunits.</text>
</comment>
<dbReference type="InterPro" id="IPR027059">
    <property type="entry name" value="Coatomer_dsu"/>
</dbReference>
<dbReference type="GO" id="GO:0015031">
    <property type="term" value="P:protein transport"/>
    <property type="evidence" value="ECO:0007669"/>
    <property type="project" value="UniProtKB-KW"/>
</dbReference>
<keyword evidence="9 11" id="KW-0472">Membrane</keyword>
<dbReference type="CDD" id="cd09254">
    <property type="entry name" value="AP_delta-COPI_MHD"/>
    <property type="match status" value="1"/>
</dbReference>
<keyword evidence="8 11" id="KW-0333">Golgi apparatus</keyword>
<proteinExistence type="inferred from homology"/>
<keyword evidence="10" id="KW-0968">Cytoplasmic vesicle</keyword>
<dbReference type="Gene3D" id="2.60.40.1170">
    <property type="entry name" value="Mu homology domain, subdomain B"/>
    <property type="match status" value="2"/>
</dbReference>
<dbReference type="InterPro" id="IPR022775">
    <property type="entry name" value="AP_mu_sigma_su"/>
</dbReference>
<dbReference type="GO" id="GO:0000139">
    <property type="term" value="C:Golgi membrane"/>
    <property type="evidence" value="ECO:0007669"/>
    <property type="project" value="UniProtKB-SubCell"/>
</dbReference>
<evidence type="ECO:0000256" key="7">
    <source>
        <dbReference type="ARBA" id="ARBA00022927"/>
    </source>
</evidence>
<dbReference type="Proteomes" id="UP001075354">
    <property type="component" value="Chromosome 9"/>
</dbReference>
<evidence type="ECO:0000256" key="9">
    <source>
        <dbReference type="ARBA" id="ARBA00023136"/>
    </source>
</evidence>
<protein>
    <recommendedName>
        <fullName evidence="11">Coatomer subunit delta</fullName>
    </recommendedName>
</protein>
<dbReference type="Gene3D" id="3.30.450.60">
    <property type="match status" value="1"/>
</dbReference>
<dbReference type="GO" id="GO:0006888">
    <property type="term" value="P:endoplasmic reticulum to Golgi vesicle-mediated transport"/>
    <property type="evidence" value="ECO:0007669"/>
    <property type="project" value="TreeGrafter"/>
</dbReference>
<dbReference type="GO" id="GO:0051645">
    <property type="term" value="P:Golgi localization"/>
    <property type="evidence" value="ECO:0007669"/>
    <property type="project" value="TreeGrafter"/>
</dbReference>
<accession>A0AAV7XLR0</accession>
<organism evidence="14 15">
    <name type="scientific">Megalurothrips usitatus</name>
    <name type="common">bean blossom thrips</name>
    <dbReference type="NCBI Taxonomy" id="439358"/>
    <lineage>
        <taxon>Eukaryota</taxon>
        <taxon>Metazoa</taxon>
        <taxon>Ecdysozoa</taxon>
        <taxon>Arthropoda</taxon>
        <taxon>Hexapoda</taxon>
        <taxon>Insecta</taxon>
        <taxon>Pterygota</taxon>
        <taxon>Neoptera</taxon>
        <taxon>Paraneoptera</taxon>
        <taxon>Thysanoptera</taxon>
        <taxon>Terebrantia</taxon>
        <taxon>Thripoidea</taxon>
        <taxon>Thripidae</taxon>
        <taxon>Megalurothrips</taxon>
    </lineage>
</organism>
<dbReference type="Pfam" id="PF01217">
    <property type="entry name" value="Clat_adaptor_s"/>
    <property type="match status" value="1"/>
</dbReference>
<dbReference type="EMBL" id="JAPTSV010000009">
    <property type="protein sequence ID" value="KAJ1524559.1"/>
    <property type="molecule type" value="Genomic_DNA"/>
</dbReference>
<evidence type="ECO:0000313" key="14">
    <source>
        <dbReference type="EMBL" id="KAJ1524559.1"/>
    </source>
</evidence>
<dbReference type="InterPro" id="IPR036168">
    <property type="entry name" value="AP2_Mu_C_sf"/>
</dbReference>
<dbReference type="CDD" id="cd14830">
    <property type="entry name" value="Delta_COP_N"/>
    <property type="match status" value="1"/>
</dbReference>
<keyword evidence="7 11" id="KW-0653">Protein transport</keyword>
<keyword evidence="15" id="KW-1185">Reference proteome</keyword>
<dbReference type="Pfam" id="PF00928">
    <property type="entry name" value="Adap_comp_sub"/>
    <property type="match status" value="1"/>
</dbReference>
<evidence type="ECO:0000256" key="8">
    <source>
        <dbReference type="ARBA" id="ARBA00023034"/>
    </source>
</evidence>
<keyword evidence="6 11" id="KW-0931">ER-Golgi transport</keyword>
<evidence type="ECO:0000256" key="5">
    <source>
        <dbReference type="ARBA" id="ARBA00022490"/>
    </source>
</evidence>